<dbReference type="EMBL" id="SMKA01000099">
    <property type="protein sequence ID" value="TDC27067.1"/>
    <property type="molecule type" value="Genomic_DNA"/>
</dbReference>
<evidence type="ECO:0000313" key="5">
    <source>
        <dbReference type="EMBL" id="TDC27067.1"/>
    </source>
</evidence>
<dbReference type="SUPFAM" id="SSF49785">
    <property type="entry name" value="Galactose-binding domain-like"/>
    <property type="match status" value="1"/>
</dbReference>
<dbReference type="Gene3D" id="2.60.120.260">
    <property type="entry name" value="Galactose-binding domain-like"/>
    <property type="match status" value="2"/>
</dbReference>
<evidence type="ECO:0000256" key="1">
    <source>
        <dbReference type="ARBA" id="ARBA00022801"/>
    </source>
</evidence>
<dbReference type="Proteomes" id="UP000295075">
    <property type="component" value="Unassembled WGS sequence"/>
</dbReference>
<dbReference type="OrthoDB" id="3579255at2"/>
<sequence>MLLVVRRAPADSRHMRRILLVLALLAVLLIPTPAAASTNLVRNPGWESGSHPWLVLGGTLATEGARTGTTAARLTGGEGTFEQTVNDLTPSTTYTLRGWARTDSQGVWIGVKRYGGTETNVRITSPQYTRGEVTFTTGSTNDSAVIYFFKNDSGNTAYGDDFELVPTATLGREHSRNGGFESGSDNWDRKNSNVVAHNARSGTNAAQLSGGEGTFEQTLTGLSANTTYVLTGWGKTDSADVWIGVKNYGGTETNQKITSSAYTKATVTFTTGRANTTALIYFFKFSIGNTGYGDDFSVQPASGTLPQLWTESALTSVFPGSGRSGTAGTGVSLLAARNEYESAQVVLRSPGTFTVNSVELPALASTSHQIPATDLRYRFVGNIHLPHNSSGIVGPVANAPGLFPEYLHNDTHRTVPSNTTQSISLTVRVPKETPAGIYRGTARVLTSAGTLTVPVQVEVVNVTVPDPDNSALSYSNYTYMFGFENSADDIERIYNLKKYSTGWWALMEKFAADLKEHRINTQWVPTMDLLLNGGSTVQPNGEIDFRWERFDEVVSFLISRGVAQRLLSENVLAKDGDSYRIWGLRRSGDRTVIDRIGYDTAEGKAFVAKYLDALREHLTAKGWYSRWTMNLGDEPWTNDQLDTMRRVYDEQLAPRMPGVRVSSPHAELRPETKTTYAGRVKILVPLLSVYEDNQTFYQTRKAAGDEIWTYICVLPQGEYYNRFIDLPAARLRLMNWYNFGQGVTGTLHWAYNNWHEPQTGISTPGDVAIVYPDPEHGTIMGSLRHDTMRDGAEDYELLALLAKRDPAAARALTTALAPTAKYQPVDPATFAAKRAELLHAAAS</sequence>
<feature type="domain" description="Glycoside hydrolase 123 N-terminal" evidence="4">
    <location>
        <begin position="332"/>
        <end position="444"/>
    </location>
</feature>
<evidence type="ECO:0000313" key="6">
    <source>
        <dbReference type="Proteomes" id="UP000295075"/>
    </source>
</evidence>
<feature type="domain" description="Glycoside hydrolase 123 catalytic" evidence="3">
    <location>
        <begin position="488"/>
        <end position="801"/>
    </location>
</feature>
<dbReference type="InterPro" id="IPR008979">
    <property type="entry name" value="Galactose-bd-like_sf"/>
</dbReference>
<dbReference type="GO" id="GO:0016798">
    <property type="term" value="F:hydrolase activity, acting on glycosyl bonds"/>
    <property type="evidence" value="ECO:0007669"/>
    <property type="project" value="InterPro"/>
</dbReference>
<comment type="caution">
    <text evidence="5">The sequence shown here is derived from an EMBL/GenBank/DDBJ whole genome shotgun (WGS) entry which is preliminary data.</text>
</comment>
<dbReference type="InterPro" id="IPR053850">
    <property type="entry name" value="Glyco_hydro_123_N_2"/>
</dbReference>
<feature type="domain" description="CBM-cenC" evidence="2">
    <location>
        <begin position="176"/>
        <end position="283"/>
    </location>
</feature>
<keyword evidence="1" id="KW-0378">Hydrolase</keyword>
<dbReference type="Pfam" id="PF13320">
    <property type="entry name" value="GH123_cat"/>
    <property type="match status" value="1"/>
</dbReference>
<dbReference type="AlphaFoldDB" id="A0A4R4PX42"/>
<proteinExistence type="predicted"/>
<accession>A0A4R4PX42</accession>
<evidence type="ECO:0000259" key="4">
    <source>
        <dbReference type="Pfam" id="PF22680"/>
    </source>
</evidence>
<feature type="domain" description="CBM-cenC" evidence="2">
    <location>
        <begin position="39"/>
        <end position="153"/>
    </location>
</feature>
<organism evidence="5 6">
    <name type="scientific">Kribbella albertanoniae</name>
    <dbReference type="NCBI Taxonomy" id="1266829"/>
    <lineage>
        <taxon>Bacteria</taxon>
        <taxon>Bacillati</taxon>
        <taxon>Actinomycetota</taxon>
        <taxon>Actinomycetes</taxon>
        <taxon>Propionibacteriales</taxon>
        <taxon>Kribbellaceae</taxon>
        <taxon>Kribbella</taxon>
    </lineage>
</organism>
<name>A0A4R4PX42_9ACTN</name>
<dbReference type="Pfam" id="PF02018">
    <property type="entry name" value="CBM_4_9"/>
    <property type="match status" value="2"/>
</dbReference>
<keyword evidence="6" id="KW-1185">Reference proteome</keyword>
<reference evidence="5 6" key="1">
    <citation type="submission" date="2019-03" db="EMBL/GenBank/DDBJ databases">
        <title>Draft genome sequences of novel Actinobacteria.</title>
        <authorList>
            <person name="Sahin N."/>
            <person name="Ay H."/>
            <person name="Saygin H."/>
        </authorList>
    </citation>
    <scope>NUCLEOTIDE SEQUENCE [LARGE SCALE GENOMIC DNA]</scope>
    <source>
        <strain evidence="5 6">JCM 30547</strain>
    </source>
</reference>
<protein>
    <submittedName>
        <fullName evidence="5">DUF4091 domain-containing protein</fullName>
    </submittedName>
</protein>
<dbReference type="InterPro" id="IPR025150">
    <property type="entry name" value="GH123_cat"/>
</dbReference>
<evidence type="ECO:0000259" key="3">
    <source>
        <dbReference type="Pfam" id="PF13320"/>
    </source>
</evidence>
<dbReference type="InterPro" id="IPR003305">
    <property type="entry name" value="CenC_carb-bd"/>
</dbReference>
<dbReference type="Pfam" id="PF22680">
    <property type="entry name" value="Glyco_hydro_123_N_2"/>
    <property type="match status" value="1"/>
</dbReference>
<evidence type="ECO:0000259" key="2">
    <source>
        <dbReference type="Pfam" id="PF02018"/>
    </source>
</evidence>
<gene>
    <name evidence="5" type="ORF">E1261_21280</name>
</gene>